<feature type="compositionally biased region" description="Pro residues" evidence="1">
    <location>
        <begin position="246"/>
        <end position="259"/>
    </location>
</feature>
<evidence type="ECO:0000313" key="2">
    <source>
        <dbReference type="EMBL" id="EDV34668.1"/>
    </source>
</evidence>
<proteinExistence type="predicted"/>
<dbReference type="OMA" id="VHETMRD"/>
<dbReference type="OrthoDB" id="7836149at2759"/>
<dbReference type="STRING" id="7217.B3MSB3"/>
<dbReference type="InParanoid" id="B3MSB3"/>
<reference evidence="2 3" key="1">
    <citation type="journal article" date="2007" name="Nature">
        <title>Evolution of genes and genomes on the Drosophila phylogeny.</title>
        <authorList>
            <consortium name="Drosophila 12 Genomes Consortium"/>
            <person name="Clark A.G."/>
            <person name="Eisen M.B."/>
            <person name="Smith D.R."/>
            <person name="Bergman C.M."/>
            <person name="Oliver B."/>
            <person name="Markow T.A."/>
            <person name="Kaufman T.C."/>
            <person name="Kellis M."/>
            <person name="Gelbart W."/>
            <person name="Iyer V.N."/>
            <person name="Pollard D.A."/>
            <person name="Sackton T.B."/>
            <person name="Larracuente A.M."/>
            <person name="Singh N.D."/>
            <person name="Abad J.P."/>
            <person name="Abt D.N."/>
            <person name="Adryan B."/>
            <person name="Aguade M."/>
            <person name="Akashi H."/>
            <person name="Anderson W.W."/>
            <person name="Aquadro C.F."/>
            <person name="Ardell D.H."/>
            <person name="Arguello R."/>
            <person name="Artieri C.G."/>
            <person name="Barbash D.A."/>
            <person name="Barker D."/>
            <person name="Barsanti P."/>
            <person name="Batterham P."/>
            <person name="Batzoglou S."/>
            <person name="Begun D."/>
            <person name="Bhutkar A."/>
            <person name="Blanco E."/>
            <person name="Bosak S.A."/>
            <person name="Bradley R.K."/>
            <person name="Brand A.D."/>
            <person name="Brent M.R."/>
            <person name="Brooks A.N."/>
            <person name="Brown R.H."/>
            <person name="Butlin R.K."/>
            <person name="Caggese C."/>
            <person name="Calvi B.R."/>
            <person name="Bernardo de Carvalho A."/>
            <person name="Caspi A."/>
            <person name="Castrezana S."/>
            <person name="Celniker S.E."/>
            <person name="Chang J.L."/>
            <person name="Chapple C."/>
            <person name="Chatterji S."/>
            <person name="Chinwalla A."/>
            <person name="Civetta A."/>
            <person name="Clifton S.W."/>
            <person name="Comeron J.M."/>
            <person name="Costello J.C."/>
            <person name="Coyne J.A."/>
            <person name="Daub J."/>
            <person name="David R.G."/>
            <person name="Delcher A.L."/>
            <person name="Delehaunty K."/>
            <person name="Do C.B."/>
            <person name="Ebling H."/>
            <person name="Edwards K."/>
            <person name="Eickbush T."/>
            <person name="Evans J.D."/>
            <person name="Filipski A."/>
            <person name="Findeiss S."/>
            <person name="Freyhult E."/>
            <person name="Fulton L."/>
            <person name="Fulton R."/>
            <person name="Garcia A.C."/>
            <person name="Gardiner A."/>
            <person name="Garfield D.A."/>
            <person name="Garvin B.E."/>
            <person name="Gibson G."/>
            <person name="Gilbert D."/>
            <person name="Gnerre S."/>
            <person name="Godfrey J."/>
            <person name="Good R."/>
            <person name="Gotea V."/>
            <person name="Gravely B."/>
            <person name="Greenberg A.J."/>
            <person name="Griffiths-Jones S."/>
            <person name="Gross S."/>
            <person name="Guigo R."/>
            <person name="Gustafson E.A."/>
            <person name="Haerty W."/>
            <person name="Hahn M.W."/>
            <person name="Halligan D.L."/>
            <person name="Halpern A.L."/>
            <person name="Halter G.M."/>
            <person name="Han M.V."/>
            <person name="Heger A."/>
            <person name="Hillier L."/>
            <person name="Hinrichs A.S."/>
            <person name="Holmes I."/>
            <person name="Hoskins R.A."/>
            <person name="Hubisz M.J."/>
            <person name="Hultmark D."/>
            <person name="Huntley M.A."/>
            <person name="Jaffe D.B."/>
            <person name="Jagadeeshan S."/>
            <person name="Jeck W.R."/>
            <person name="Johnson J."/>
            <person name="Jones C.D."/>
            <person name="Jordan W.C."/>
            <person name="Karpen G.H."/>
            <person name="Kataoka E."/>
            <person name="Keightley P.D."/>
            <person name="Kheradpour P."/>
            <person name="Kirkness E.F."/>
            <person name="Koerich L.B."/>
            <person name="Kristiansen K."/>
            <person name="Kudrna D."/>
            <person name="Kulathinal R.J."/>
            <person name="Kumar S."/>
            <person name="Kwok R."/>
            <person name="Lander E."/>
            <person name="Langley C.H."/>
            <person name="Lapoint R."/>
            <person name="Lazzaro B.P."/>
            <person name="Lee S.J."/>
            <person name="Levesque L."/>
            <person name="Li R."/>
            <person name="Lin C.F."/>
            <person name="Lin M.F."/>
            <person name="Lindblad-Toh K."/>
            <person name="Llopart A."/>
            <person name="Long M."/>
            <person name="Low L."/>
            <person name="Lozovsky E."/>
            <person name="Lu J."/>
            <person name="Luo M."/>
            <person name="Machado C.A."/>
            <person name="Makalowski W."/>
            <person name="Marzo M."/>
            <person name="Matsuda M."/>
            <person name="Matzkin L."/>
            <person name="McAllister B."/>
            <person name="McBride C.S."/>
            <person name="McKernan B."/>
            <person name="McKernan K."/>
            <person name="Mendez-Lago M."/>
            <person name="Minx P."/>
            <person name="Mollenhauer M.U."/>
            <person name="Montooth K."/>
            <person name="Mount S.M."/>
            <person name="Mu X."/>
            <person name="Myers E."/>
            <person name="Negre B."/>
            <person name="Newfeld S."/>
            <person name="Nielsen R."/>
            <person name="Noor M.A."/>
            <person name="O'Grady P."/>
            <person name="Pachter L."/>
            <person name="Papaceit M."/>
            <person name="Parisi M.J."/>
            <person name="Parisi M."/>
            <person name="Parts L."/>
            <person name="Pedersen J.S."/>
            <person name="Pesole G."/>
            <person name="Phillippy A.M."/>
            <person name="Ponting C.P."/>
            <person name="Pop M."/>
            <person name="Porcelli D."/>
            <person name="Powell J.R."/>
            <person name="Prohaska S."/>
            <person name="Pruitt K."/>
            <person name="Puig M."/>
            <person name="Quesneville H."/>
            <person name="Ram K.R."/>
            <person name="Rand D."/>
            <person name="Rasmussen M.D."/>
            <person name="Reed L.K."/>
            <person name="Reenan R."/>
            <person name="Reily A."/>
            <person name="Remington K.A."/>
            <person name="Rieger T.T."/>
            <person name="Ritchie M.G."/>
            <person name="Robin C."/>
            <person name="Rogers Y.H."/>
            <person name="Rohde C."/>
            <person name="Rozas J."/>
            <person name="Rubenfield M.J."/>
            <person name="Ruiz A."/>
            <person name="Russo S."/>
            <person name="Salzberg S.L."/>
            <person name="Sanchez-Gracia A."/>
            <person name="Saranga D.J."/>
            <person name="Sato H."/>
            <person name="Schaeffer S.W."/>
            <person name="Schatz M.C."/>
            <person name="Schlenke T."/>
            <person name="Schwartz R."/>
            <person name="Segarra C."/>
            <person name="Singh R.S."/>
            <person name="Sirot L."/>
            <person name="Sirota M."/>
            <person name="Sisneros N.B."/>
            <person name="Smith C.D."/>
            <person name="Smith T.F."/>
            <person name="Spieth J."/>
            <person name="Stage D.E."/>
            <person name="Stark A."/>
            <person name="Stephan W."/>
            <person name="Strausberg R.L."/>
            <person name="Strempel S."/>
            <person name="Sturgill D."/>
            <person name="Sutton G."/>
            <person name="Sutton G.G."/>
            <person name="Tao W."/>
            <person name="Teichmann S."/>
            <person name="Tobari Y.N."/>
            <person name="Tomimura Y."/>
            <person name="Tsolas J.M."/>
            <person name="Valente V.L."/>
            <person name="Venter E."/>
            <person name="Venter J.C."/>
            <person name="Vicario S."/>
            <person name="Vieira F.G."/>
            <person name="Vilella A.J."/>
            <person name="Villasante A."/>
            <person name="Walenz B."/>
            <person name="Wang J."/>
            <person name="Wasserman M."/>
            <person name="Watts T."/>
            <person name="Wilson D."/>
            <person name="Wilson R.K."/>
            <person name="Wing R.A."/>
            <person name="Wolfner M.F."/>
            <person name="Wong A."/>
            <person name="Wong G.K."/>
            <person name="Wu C.I."/>
            <person name="Wu G."/>
            <person name="Yamamoto D."/>
            <person name="Yang H.P."/>
            <person name="Yang S.P."/>
            <person name="Yorke J.A."/>
            <person name="Yoshida K."/>
            <person name="Zdobnov E."/>
            <person name="Zhang P."/>
            <person name="Zhang Y."/>
            <person name="Zimin A.V."/>
            <person name="Baldwin J."/>
            <person name="Abdouelleil A."/>
            <person name="Abdulkadir J."/>
            <person name="Abebe A."/>
            <person name="Abera B."/>
            <person name="Abreu J."/>
            <person name="Acer S.C."/>
            <person name="Aftuck L."/>
            <person name="Alexander A."/>
            <person name="An P."/>
            <person name="Anderson E."/>
            <person name="Anderson S."/>
            <person name="Arachi H."/>
            <person name="Azer M."/>
            <person name="Bachantsang P."/>
            <person name="Barry A."/>
            <person name="Bayul T."/>
            <person name="Berlin A."/>
            <person name="Bessette D."/>
            <person name="Bloom T."/>
            <person name="Blye J."/>
            <person name="Boguslavskiy L."/>
            <person name="Bonnet C."/>
            <person name="Boukhgalter B."/>
            <person name="Bourzgui I."/>
            <person name="Brown A."/>
            <person name="Cahill P."/>
            <person name="Channer S."/>
            <person name="Cheshatsang Y."/>
            <person name="Chuda L."/>
            <person name="Citroen M."/>
            <person name="Collymore A."/>
            <person name="Cooke P."/>
            <person name="Costello M."/>
            <person name="D'Aco K."/>
            <person name="Daza R."/>
            <person name="De Haan G."/>
            <person name="DeGray S."/>
            <person name="DeMaso C."/>
            <person name="Dhargay N."/>
            <person name="Dooley K."/>
            <person name="Dooley E."/>
            <person name="Doricent M."/>
            <person name="Dorje P."/>
            <person name="Dorjee K."/>
            <person name="Dupes A."/>
            <person name="Elong R."/>
            <person name="Falk J."/>
            <person name="Farina A."/>
            <person name="Faro S."/>
            <person name="Ferguson D."/>
            <person name="Fisher S."/>
            <person name="Foley C.D."/>
            <person name="Franke A."/>
            <person name="Friedrich D."/>
            <person name="Gadbois L."/>
            <person name="Gearin G."/>
            <person name="Gearin C.R."/>
            <person name="Giannoukos G."/>
            <person name="Goode T."/>
            <person name="Graham J."/>
            <person name="Grandbois E."/>
            <person name="Grewal S."/>
            <person name="Gyaltsen K."/>
            <person name="Hafez N."/>
            <person name="Hagos B."/>
            <person name="Hall J."/>
            <person name="Henson C."/>
            <person name="Hollinger A."/>
            <person name="Honan T."/>
            <person name="Huard M.D."/>
            <person name="Hughes L."/>
            <person name="Hurhula B."/>
            <person name="Husby M.E."/>
            <person name="Kamat A."/>
            <person name="Kanga B."/>
            <person name="Kashin S."/>
            <person name="Khazanovich D."/>
            <person name="Kisner P."/>
            <person name="Lance K."/>
            <person name="Lara M."/>
            <person name="Lee W."/>
            <person name="Lennon N."/>
            <person name="Letendre F."/>
            <person name="LeVine R."/>
            <person name="Lipovsky A."/>
            <person name="Liu X."/>
            <person name="Liu J."/>
            <person name="Liu S."/>
            <person name="Lokyitsang T."/>
            <person name="Lokyitsang Y."/>
            <person name="Lubonja R."/>
            <person name="Lui A."/>
            <person name="MacDonald P."/>
            <person name="Magnisalis V."/>
            <person name="Maru K."/>
            <person name="Matthews C."/>
            <person name="McCusker W."/>
            <person name="McDonough S."/>
            <person name="Mehta T."/>
            <person name="Meldrim J."/>
            <person name="Meneus L."/>
            <person name="Mihai O."/>
            <person name="Mihalev A."/>
            <person name="Mihova T."/>
            <person name="Mittelman R."/>
            <person name="Mlenga V."/>
            <person name="Montmayeur A."/>
            <person name="Mulrain L."/>
            <person name="Navidi A."/>
            <person name="Naylor J."/>
            <person name="Negash T."/>
            <person name="Nguyen T."/>
            <person name="Nguyen N."/>
            <person name="Nicol R."/>
            <person name="Norbu C."/>
            <person name="Norbu N."/>
            <person name="Novod N."/>
            <person name="O'Neill B."/>
            <person name="Osman S."/>
            <person name="Markiewicz E."/>
            <person name="Oyono O.L."/>
            <person name="Patti C."/>
            <person name="Phunkhang P."/>
            <person name="Pierre F."/>
            <person name="Priest M."/>
            <person name="Raghuraman S."/>
            <person name="Rege F."/>
            <person name="Reyes R."/>
            <person name="Rise C."/>
            <person name="Rogov P."/>
            <person name="Ross K."/>
            <person name="Ryan E."/>
            <person name="Settipalli S."/>
            <person name="Shea T."/>
            <person name="Sherpa N."/>
            <person name="Shi L."/>
            <person name="Shih D."/>
            <person name="Sparrow T."/>
            <person name="Spaulding J."/>
            <person name="Stalker J."/>
            <person name="Stange-Thomann N."/>
            <person name="Stavropoulos S."/>
            <person name="Stone C."/>
            <person name="Strader C."/>
            <person name="Tesfaye S."/>
            <person name="Thomson T."/>
            <person name="Thoulutsang Y."/>
            <person name="Thoulutsang D."/>
            <person name="Topham K."/>
            <person name="Topping I."/>
            <person name="Tsamla T."/>
            <person name="Vassiliev H."/>
            <person name="Vo A."/>
            <person name="Wangchuk T."/>
            <person name="Wangdi T."/>
            <person name="Weiand M."/>
            <person name="Wilkinson J."/>
            <person name="Wilson A."/>
            <person name="Yadav S."/>
            <person name="Young G."/>
            <person name="Yu Q."/>
            <person name="Zembek L."/>
            <person name="Zhong D."/>
            <person name="Zimmer A."/>
            <person name="Zwirko Z."/>
            <person name="Jaffe D.B."/>
            <person name="Alvarez P."/>
            <person name="Brockman W."/>
            <person name="Butler J."/>
            <person name="Chin C."/>
            <person name="Gnerre S."/>
            <person name="Grabherr M."/>
            <person name="Kleber M."/>
            <person name="Mauceli E."/>
            <person name="MacCallum I."/>
        </authorList>
    </citation>
    <scope>NUCLEOTIDE SEQUENCE [LARGE SCALE GENOMIC DNA]</scope>
    <source>
        <strain evidence="3">Tucson 14024-0371.13</strain>
    </source>
</reference>
<organism evidence="2 3">
    <name type="scientific">Drosophila ananassae</name>
    <name type="common">Fruit fly</name>
    <dbReference type="NCBI Taxonomy" id="7217"/>
    <lineage>
        <taxon>Eukaryota</taxon>
        <taxon>Metazoa</taxon>
        <taxon>Ecdysozoa</taxon>
        <taxon>Arthropoda</taxon>
        <taxon>Hexapoda</taxon>
        <taxon>Insecta</taxon>
        <taxon>Pterygota</taxon>
        <taxon>Neoptera</taxon>
        <taxon>Endopterygota</taxon>
        <taxon>Diptera</taxon>
        <taxon>Brachycera</taxon>
        <taxon>Muscomorpha</taxon>
        <taxon>Ephydroidea</taxon>
        <taxon>Drosophilidae</taxon>
        <taxon>Drosophila</taxon>
        <taxon>Sophophora</taxon>
    </lineage>
</organism>
<protein>
    <submittedName>
        <fullName evidence="2">Uncharacterized protein</fullName>
    </submittedName>
</protein>
<dbReference type="eggNOG" id="ENOG502T9B7">
    <property type="taxonomic scope" value="Eukaryota"/>
</dbReference>
<feature type="region of interest" description="Disordered" evidence="1">
    <location>
        <begin position="246"/>
        <end position="276"/>
    </location>
</feature>
<dbReference type="GeneID" id="6504117"/>
<dbReference type="InterPro" id="IPR009961">
    <property type="entry name" value="DUF1487"/>
</dbReference>
<gene>
    <name evidence="2" type="primary">Dana\GF21434</name>
    <name evidence="2" type="synonym">dana_GLEANR_4632</name>
    <name evidence="2" type="ORF">GF21434</name>
</gene>
<dbReference type="PANTHER" id="PTHR21644:SF0">
    <property type="entry name" value="AT02555P-RELATED"/>
    <property type="match status" value="1"/>
</dbReference>
<dbReference type="KEGG" id="dan:6504117"/>
<evidence type="ECO:0000313" key="3">
    <source>
        <dbReference type="Proteomes" id="UP000007801"/>
    </source>
</evidence>
<dbReference type="Proteomes" id="UP000007801">
    <property type="component" value="Unassembled WGS sequence"/>
</dbReference>
<sequence>MAPRVPYTWRLPDFPGDGSDLKWIDPSLLVICQNGNVEAAVQPLLQTLKQPFAPRLVASVFCHETMREPFKKQVVASMELLHRHAGNHSQYKKACRMIECLNAEIICILYPDFIGFHWQRAASSPVIVCEFDHSFFGGKKPTSIVTLHTFRNVQELPGLMARERIPFVSAAVWCPKMSAAYETAFKLGLDVVYINCDSIPLGPIMEFFLAKQPHVILANYHHYEVVRHGDNHRLIVFPAVVLWRPPEPQPPQQPQLPEPPTKEKTDQDKGEQIPES</sequence>
<dbReference type="AlphaFoldDB" id="B3MSB3"/>
<dbReference type="Pfam" id="PF07368">
    <property type="entry name" value="DUF1487"/>
    <property type="match status" value="1"/>
</dbReference>
<dbReference type="HOGENOM" id="CLU_072169_0_0_1"/>
<name>B3MSB3_DROAN</name>
<dbReference type="PhylomeDB" id="B3MSB3"/>
<accession>B3MSB3</accession>
<dbReference type="PANTHER" id="PTHR21644">
    <property type="entry name" value="AT02555P-RELATED"/>
    <property type="match status" value="1"/>
</dbReference>
<dbReference type="EMBL" id="CH902622">
    <property type="protein sequence ID" value="EDV34668.1"/>
    <property type="molecule type" value="Genomic_DNA"/>
</dbReference>
<feature type="compositionally biased region" description="Basic and acidic residues" evidence="1">
    <location>
        <begin position="260"/>
        <end position="276"/>
    </location>
</feature>
<keyword evidence="3" id="KW-1185">Reference proteome</keyword>
<evidence type="ECO:0000256" key="1">
    <source>
        <dbReference type="SAM" id="MobiDB-lite"/>
    </source>
</evidence>